<feature type="region of interest" description="Disordered" evidence="1">
    <location>
        <begin position="584"/>
        <end position="605"/>
    </location>
</feature>
<protein>
    <submittedName>
        <fullName evidence="2">Uncharacterized protein</fullName>
    </submittedName>
</protein>
<evidence type="ECO:0000256" key="1">
    <source>
        <dbReference type="SAM" id="MobiDB-lite"/>
    </source>
</evidence>
<sequence>MQRRKGSAHQTAQAVNAGEIVQPDLNAYTGKGMMTRRRMLLINHLISSNPESSDGGNHAPASSLQLRTSEVADNKLGFSSLEYPVPRSAGARQAEQSYSPCKPVRSSETRMRSGDFNRDCSKIDDPIFRLKTKGKSSAFAVLQPAPCLGVEGNSKSTTLRRHMVSEKAFQYSPVCHNGVMRCDGGGGGASLEVVNLLNVPPSKLRHLDGTKGSCEVNSSAVSEKTRTCNQKQPRDLGARVKGNMNRPQSPGVALAKDELGKGRARRLQNSCTIQEASTPAIRETDTLHLKKDNRTAPSNVKVRDDCSENHIATQSIPSVAAPNGRVLRSLPVSKISRLNGGIWVHPSSIYLYIVPNVKRKLNVTSERALKALVSSGAALVQSIAELETRAQSSTITSEQGPRSIDGEISIFISADDADSDEPLGSGIEMAHAIGLSVVSVRWLDRLYADQAWSSQRVCLPDHTELIGQNGDIGLRCLLLPSTKRALSGKQVRFPGGRSCIDNLIVLAGGAVASQQAKNDTECSTLVPHFISVSPGTGLAAVDCTYIDMPDLASLKGFILDFFLTLPPWPIEPQNGDPALFAASTKAGKKHPRDDKEGPGEVATGVPNSYLPRIPVSFGTSSALLPTYESVSDYQLTKENEDYYFFLNQEGSNQNLGVESQGVALGCVVSIGDGAVGERPVTMRMYEVVDASAYEQPQTAGVFRHQRVCQSSLTVEVNERDLIFGTPVYIIDRASMKHVYLLGTPPGDNDLNSSQPNLSASTSALNSQLSLLHSTRTQKSGCCDGSLDEVIHGDKRLRCGTEICFRSSIPGELFYAPVCVGRIQQIKKSETSVLLVVKQQETDNVLGGGTLVTITPDMVCDVR</sequence>
<dbReference type="VEuPathDB" id="TriTrypDB:TvY486_0602280"/>
<reference evidence="2" key="1">
    <citation type="journal article" date="2012" name="Proc. Natl. Acad. Sci. U.S.A.">
        <title>Antigenic diversity is generated by distinct evolutionary mechanisms in African trypanosome species.</title>
        <authorList>
            <person name="Jackson A.P."/>
            <person name="Berry A."/>
            <person name="Aslett M."/>
            <person name="Allison H.C."/>
            <person name="Burton P."/>
            <person name="Vavrova-Anderson J."/>
            <person name="Brown R."/>
            <person name="Browne H."/>
            <person name="Corton N."/>
            <person name="Hauser H."/>
            <person name="Gamble J."/>
            <person name="Gilderthorp R."/>
            <person name="Marcello L."/>
            <person name="McQuillan J."/>
            <person name="Otto T.D."/>
            <person name="Quail M.A."/>
            <person name="Sanders M.J."/>
            <person name="van Tonder A."/>
            <person name="Ginger M.L."/>
            <person name="Field M.C."/>
            <person name="Barry J.D."/>
            <person name="Hertz-Fowler C."/>
            <person name="Berriman M."/>
        </authorList>
    </citation>
    <scope>NUCLEOTIDE SEQUENCE</scope>
    <source>
        <strain evidence="2">Y486</strain>
    </source>
</reference>
<feature type="region of interest" description="Disordered" evidence="1">
    <location>
        <begin position="88"/>
        <end position="116"/>
    </location>
</feature>
<evidence type="ECO:0000313" key="2">
    <source>
        <dbReference type="EMBL" id="CCC48437.1"/>
    </source>
</evidence>
<name>G0TWU9_TRYVY</name>
<dbReference type="AlphaFoldDB" id="G0TWU9"/>
<feature type="compositionally biased region" description="Basic and acidic residues" evidence="1">
    <location>
        <begin position="105"/>
        <end position="116"/>
    </location>
</feature>
<organism evidence="2">
    <name type="scientific">Trypanosoma vivax (strain Y486)</name>
    <dbReference type="NCBI Taxonomy" id="1055687"/>
    <lineage>
        <taxon>Eukaryota</taxon>
        <taxon>Discoba</taxon>
        <taxon>Euglenozoa</taxon>
        <taxon>Kinetoplastea</taxon>
        <taxon>Metakinetoplastina</taxon>
        <taxon>Trypanosomatida</taxon>
        <taxon>Trypanosomatidae</taxon>
        <taxon>Trypanosoma</taxon>
        <taxon>Duttonella</taxon>
    </lineage>
</organism>
<accession>G0TWU9</accession>
<proteinExistence type="predicted"/>
<dbReference type="EMBL" id="HE573022">
    <property type="protein sequence ID" value="CCC48437.1"/>
    <property type="molecule type" value="Genomic_DNA"/>
</dbReference>
<gene>
    <name evidence="2" type="ORF">TVY486_0602280</name>
</gene>